<reference evidence="2 3" key="1">
    <citation type="submission" date="2018-11" db="EMBL/GenBank/DDBJ databases">
        <title>Whole genome sequence of Streptomyces chrestomyceticus NBRC 13444(T).</title>
        <authorList>
            <person name="Komaki H."/>
            <person name="Tamura T."/>
        </authorList>
    </citation>
    <scope>NUCLEOTIDE SEQUENCE [LARGE SCALE GENOMIC DNA]</scope>
    <source>
        <strain evidence="2 3">NBRC 13444</strain>
    </source>
</reference>
<gene>
    <name evidence="2" type="ORF">OEIGOIKO_05784</name>
</gene>
<dbReference type="GeneID" id="95624555"/>
<evidence type="ECO:0000256" key="1">
    <source>
        <dbReference type="SAM" id="Phobius"/>
    </source>
</evidence>
<organism evidence="2 3">
    <name type="scientific">Streptomyces chrestomyceticus JCM 4735</name>
    <dbReference type="NCBI Taxonomy" id="1306181"/>
    <lineage>
        <taxon>Bacteria</taxon>
        <taxon>Bacillati</taxon>
        <taxon>Actinomycetota</taxon>
        <taxon>Actinomycetes</taxon>
        <taxon>Kitasatosporales</taxon>
        <taxon>Streptomycetaceae</taxon>
        <taxon>Streptomyces</taxon>
    </lineage>
</organism>
<proteinExistence type="predicted"/>
<keyword evidence="1" id="KW-1133">Transmembrane helix</keyword>
<dbReference type="Proteomes" id="UP000287830">
    <property type="component" value="Unassembled WGS sequence"/>
</dbReference>
<keyword evidence="1" id="KW-0812">Transmembrane</keyword>
<dbReference type="EMBL" id="BHZC01000001">
    <property type="protein sequence ID" value="GCD37974.1"/>
    <property type="molecule type" value="Genomic_DNA"/>
</dbReference>
<evidence type="ECO:0000313" key="3">
    <source>
        <dbReference type="Proteomes" id="UP000287830"/>
    </source>
</evidence>
<comment type="caution">
    <text evidence="2">The sequence shown here is derived from an EMBL/GenBank/DDBJ whole genome shotgun (WGS) entry which is preliminary data.</text>
</comment>
<feature type="transmembrane region" description="Helical" evidence="1">
    <location>
        <begin position="30"/>
        <end position="57"/>
    </location>
</feature>
<accession>A0A7U9Q326</accession>
<dbReference type="RefSeq" id="WP_125047287.1">
    <property type="nucleotide sequence ID" value="NZ_BHZC01000001.1"/>
</dbReference>
<name>A0A7U9Q326_9ACTN</name>
<dbReference type="AlphaFoldDB" id="A0A7U9Q326"/>
<keyword evidence="1" id="KW-0472">Membrane</keyword>
<evidence type="ECO:0000313" key="2">
    <source>
        <dbReference type="EMBL" id="GCD37974.1"/>
    </source>
</evidence>
<sequence length="69" mass="7202">MRPAAWLALLLTAALLITCPQIVTVVVPAVLVAALAAVGWLLTTPAALVAALAVTLLRLVTHRPEQRTP</sequence>
<protein>
    <submittedName>
        <fullName evidence="2">Uncharacterized protein</fullName>
    </submittedName>
</protein>